<dbReference type="InterPro" id="IPR043534">
    <property type="entry name" value="EBDG/EBM"/>
</dbReference>
<evidence type="ECO:0000259" key="4">
    <source>
        <dbReference type="Pfam" id="PF00703"/>
    </source>
</evidence>
<reference evidence="7 8" key="1">
    <citation type="submission" date="2017-06" db="EMBL/GenBank/DDBJ databases">
        <title>Ant-infecting Ophiocordyceps genomes reveal a high diversity of potential behavioral manipulation genes and a possible major role for enterotoxins.</title>
        <authorList>
            <person name="De Bekker C."/>
            <person name="Evans H.C."/>
            <person name="Brachmann A."/>
            <person name="Hughes D.P."/>
        </authorList>
    </citation>
    <scope>NUCLEOTIDE SEQUENCE [LARGE SCALE GENOMIC DNA]</scope>
    <source>
        <strain evidence="7 8">Map16</strain>
    </source>
</reference>
<keyword evidence="8" id="KW-1185">Reference proteome</keyword>
<dbReference type="Pfam" id="PF00703">
    <property type="entry name" value="Glyco_hydro_2"/>
    <property type="match status" value="1"/>
</dbReference>
<comment type="similarity">
    <text evidence="1">Belongs to the glycosyl hydrolase 2 family.</text>
</comment>
<evidence type="ECO:0000256" key="3">
    <source>
        <dbReference type="ARBA" id="ARBA00023295"/>
    </source>
</evidence>
<evidence type="ECO:0000313" key="8">
    <source>
        <dbReference type="Proteomes" id="UP000226431"/>
    </source>
</evidence>
<dbReference type="EMBL" id="NJES01000167">
    <property type="protein sequence ID" value="PHH76366.1"/>
    <property type="molecule type" value="Genomic_DNA"/>
</dbReference>
<dbReference type="InterPro" id="IPR041351">
    <property type="entry name" value="Ig_GlcNase"/>
</dbReference>
<keyword evidence="2" id="KW-0378">Hydrolase</keyword>
<dbReference type="InterPro" id="IPR036156">
    <property type="entry name" value="Beta-gal/glucu_dom_sf"/>
</dbReference>
<dbReference type="AlphaFoldDB" id="A0A2C5Z8L8"/>
<name>A0A2C5Z8L8_9HYPO</name>
<dbReference type="InterPro" id="IPR013783">
    <property type="entry name" value="Ig-like_fold"/>
</dbReference>
<feature type="domain" description="Beta-mannosidase-like galactose-binding" evidence="6">
    <location>
        <begin position="26"/>
        <end position="135"/>
    </location>
</feature>
<protein>
    <submittedName>
        <fullName evidence="7">Uncharacterized protein</fullName>
    </submittedName>
</protein>
<dbReference type="Gene3D" id="3.20.20.80">
    <property type="entry name" value="Glycosidases"/>
    <property type="match status" value="1"/>
</dbReference>
<evidence type="ECO:0000313" key="7">
    <source>
        <dbReference type="EMBL" id="PHH76366.1"/>
    </source>
</evidence>
<evidence type="ECO:0000259" key="6">
    <source>
        <dbReference type="Pfam" id="PF22666"/>
    </source>
</evidence>
<keyword evidence="3" id="KW-0326">Glycosidase</keyword>
<sequence>MPASLQLAIFSRPLLVSLPGYDASCWHHIEVSRCTVMGCLLASGVYNDSHLWYSDNLKRFDRSQFSVPWVYRSEFSLSPERGQHYSLQTHGITSRADIFLNGKQIANSSFQSGSFGGHMYDVTDVVTRDNAVAVVAYPGDFNYDLIQGFVDWNPSPPDNSTGVWRDVFVKQTGPVSMGPVSVSIEDLASASATITVRAEAKNLQHDEVWLLVKSRITDPSGRHKFLRATVVKLPRNGAALVELSHKIRKPRVWWPKQWGQQPLYTSELIFSVDSAISDASRHSFGIRTVTSSLNKYNDTVFQVNGRPFQVSGGGYAPDQFLRWDRGRFLTIARYALDMGLNTIRLEGMLEHPELYQIADELGIMILPGWVCCSKWEAWKHNHDLHIKPVPYWHEEDYKTAAASMAHEAAMLRNHPSVLGFLIGSDSWPDDRATGIYLDALRAVFWEMPVIASAAKRGYPQMMQPSGMKMDGPYDWVPPNYWYDTGKRLGAAFGFGSELGSGVGTPEYASLAGFLSAGELESLWKRPDDNLFHMSTSKSFFTNRSIYNEALFQRYGRPTSLKDYLWKCQMMDYEATRAQNEAYASRWNAQRPATGSIYWMLNSAWPSLHWSLFDYLMHPAGAYFGAKTAGRIQHVAYDYVSRSVWLVDRSLGRREVRTVTIEVLDLGGTTVYRRRVRAFTRGNTAVRVADLSGLTCTDAVVLLRLLLCDERGRPLSRNVYWIAREVDVLDWNRSTWYHTPVTKFANFKDLSSMATAKVLAQASPTGAKTMTVELQNESPVPAFFIRLSVVDESGEEVTPVIWSDNYVTLWPFERLRVDVELIEVVAGVRVRINGWNVGE</sequence>
<dbReference type="GO" id="GO:0005975">
    <property type="term" value="P:carbohydrate metabolic process"/>
    <property type="evidence" value="ECO:0007669"/>
    <property type="project" value="InterPro"/>
</dbReference>
<dbReference type="Proteomes" id="UP000226431">
    <property type="component" value="Unassembled WGS sequence"/>
</dbReference>
<proteinExistence type="inferred from homology"/>
<dbReference type="SUPFAM" id="SSF49303">
    <property type="entry name" value="beta-Galactosidase/glucuronidase domain"/>
    <property type="match status" value="3"/>
</dbReference>
<dbReference type="Gene3D" id="2.60.40.10">
    <property type="entry name" value="Immunoglobulins"/>
    <property type="match status" value="3"/>
</dbReference>
<dbReference type="SUPFAM" id="SSF51445">
    <property type="entry name" value="(Trans)glycosidases"/>
    <property type="match status" value="1"/>
</dbReference>
<comment type="caution">
    <text evidence="7">The sequence shown here is derived from an EMBL/GenBank/DDBJ whole genome shotgun (WGS) entry which is preliminary data.</text>
</comment>
<feature type="domain" description="Glycoside hydrolase family 2 immunoglobulin-like beta-sandwich" evidence="4">
    <location>
        <begin position="187"/>
        <end position="287"/>
    </location>
</feature>
<dbReference type="Gene3D" id="2.60.120.260">
    <property type="entry name" value="Galactose-binding domain-like"/>
    <property type="match status" value="1"/>
</dbReference>
<evidence type="ECO:0000256" key="1">
    <source>
        <dbReference type="ARBA" id="ARBA00007401"/>
    </source>
</evidence>
<dbReference type="InterPro" id="IPR006102">
    <property type="entry name" value="Ig-like_GH2"/>
</dbReference>
<dbReference type="InterPro" id="IPR017853">
    <property type="entry name" value="GH"/>
</dbReference>
<dbReference type="PANTHER" id="PTHR43536:SF1">
    <property type="entry name" value="MANNOSYLGLYCOPROTEIN ENDO-BETA-MANNOSIDASE"/>
    <property type="match status" value="1"/>
</dbReference>
<evidence type="ECO:0000256" key="2">
    <source>
        <dbReference type="ARBA" id="ARBA00022801"/>
    </source>
</evidence>
<gene>
    <name evidence="7" type="ORF">CDD80_1577</name>
</gene>
<dbReference type="STRING" id="2004952.A0A2C5Z8L8"/>
<dbReference type="InterPro" id="IPR008979">
    <property type="entry name" value="Galactose-bd-like_sf"/>
</dbReference>
<dbReference type="Pfam" id="PF18368">
    <property type="entry name" value="Ig_GlcNase"/>
    <property type="match status" value="1"/>
</dbReference>
<evidence type="ECO:0000259" key="5">
    <source>
        <dbReference type="Pfam" id="PF18368"/>
    </source>
</evidence>
<dbReference type="Pfam" id="PF22666">
    <property type="entry name" value="Glyco_hydro_2_N2"/>
    <property type="match status" value="1"/>
</dbReference>
<dbReference type="PANTHER" id="PTHR43536">
    <property type="entry name" value="MANNOSYLGLYCOPROTEIN ENDO-BETA-MANNOSIDASE"/>
    <property type="match status" value="1"/>
</dbReference>
<feature type="domain" description="Exo-beta-D-glucosaminidase Ig-fold" evidence="5">
    <location>
        <begin position="735"/>
        <end position="836"/>
    </location>
</feature>
<accession>A0A2C5Z8L8</accession>
<dbReference type="SUPFAM" id="SSF49785">
    <property type="entry name" value="Galactose-binding domain-like"/>
    <property type="match status" value="1"/>
</dbReference>
<dbReference type="GO" id="GO:0004553">
    <property type="term" value="F:hydrolase activity, hydrolyzing O-glycosyl compounds"/>
    <property type="evidence" value="ECO:0007669"/>
    <property type="project" value="InterPro"/>
</dbReference>
<dbReference type="OrthoDB" id="408532at2759"/>
<organism evidence="7 8">
    <name type="scientific">Ophiocordyceps camponoti-rufipedis</name>
    <dbReference type="NCBI Taxonomy" id="2004952"/>
    <lineage>
        <taxon>Eukaryota</taxon>
        <taxon>Fungi</taxon>
        <taxon>Dikarya</taxon>
        <taxon>Ascomycota</taxon>
        <taxon>Pezizomycotina</taxon>
        <taxon>Sordariomycetes</taxon>
        <taxon>Hypocreomycetidae</taxon>
        <taxon>Hypocreales</taxon>
        <taxon>Ophiocordycipitaceae</taxon>
        <taxon>Ophiocordyceps</taxon>
    </lineage>
</organism>
<dbReference type="InterPro" id="IPR054593">
    <property type="entry name" value="Beta-mannosidase-like_N2"/>
</dbReference>